<comment type="caution">
    <text evidence="3">The sequence shown here is derived from an EMBL/GenBank/DDBJ whole genome shotgun (WGS) entry which is preliminary data.</text>
</comment>
<dbReference type="RefSeq" id="WP_345374418.1">
    <property type="nucleotide sequence ID" value="NZ_BAABJX010000059.1"/>
</dbReference>
<dbReference type="InterPro" id="IPR022409">
    <property type="entry name" value="PKD/Chitinase_dom"/>
</dbReference>
<accession>A0ABP9DJL6</accession>
<dbReference type="InterPro" id="IPR000601">
    <property type="entry name" value="PKD_dom"/>
</dbReference>
<dbReference type="Pfam" id="PF18911">
    <property type="entry name" value="PKD_4"/>
    <property type="match status" value="1"/>
</dbReference>
<protein>
    <recommendedName>
        <fullName evidence="2">PKD domain-containing protein</fullName>
    </recommendedName>
</protein>
<name>A0ABP9DJL6_9BACT</name>
<feature type="chain" id="PRO_5046807229" description="PKD domain-containing protein" evidence="1">
    <location>
        <begin position="20"/>
        <end position="506"/>
    </location>
</feature>
<dbReference type="InterPro" id="IPR035986">
    <property type="entry name" value="PKD_dom_sf"/>
</dbReference>
<dbReference type="CDD" id="cd00146">
    <property type="entry name" value="PKD"/>
    <property type="match status" value="1"/>
</dbReference>
<dbReference type="SMART" id="SM00089">
    <property type="entry name" value="PKD"/>
    <property type="match status" value="1"/>
</dbReference>
<dbReference type="Proteomes" id="UP001500298">
    <property type="component" value="Unassembled WGS sequence"/>
</dbReference>
<organism evidence="3 4">
    <name type="scientific">Algivirga pacifica</name>
    <dbReference type="NCBI Taxonomy" id="1162670"/>
    <lineage>
        <taxon>Bacteria</taxon>
        <taxon>Pseudomonadati</taxon>
        <taxon>Bacteroidota</taxon>
        <taxon>Cytophagia</taxon>
        <taxon>Cytophagales</taxon>
        <taxon>Flammeovirgaceae</taxon>
        <taxon>Algivirga</taxon>
    </lineage>
</organism>
<keyword evidence="4" id="KW-1185">Reference proteome</keyword>
<evidence type="ECO:0000313" key="4">
    <source>
        <dbReference type="Proteomes" id="UP001500298"/>
    </source>
</evidence>
<reference evidence="4" key="1">
    <citation type="journal article" date="2019" name="Int. J. Syst. Evol. Microbiol.">
        <title>The Global Catalogue of Microorganisms (GCM) 10K type strain sequencing project: providing services to taxonomists for standard genome sequencing and annotation.</title>
        <authorList>
            <consortium name="The Broad Institute Genomics Platform"/>
            <consortium name="The Broad Institute Genome Sequencing Center for Infectious Disease"/>
            <person name="Wu L."/>
            <person name="Ma J."/>
        </authorList>
    </citation>
    <scope>NUCLEOTIDE SEQUENCE [LARGE SCALE GENOMIC DNA]</scope>
    <source>
        <strain evidence="4">JCM 18326</strain>
    </source>
</reference>
<evidence type="ECO:0000313" key="3">
    <source>
        <dbReference type="EMBL" id="GAA4848354.1"/>
    </source>
</evidence>
<dbReference type="Gene3D" id="2.60.40.10">
    <property type="entry name" value="Immunoglobulins"/>
    <property type="match status" value="1"/>
</dbReference>
<dbReference type="PROSITE" id="PS50093">
    <property type="entry name" value="PKD"/>
    <property type="match status" value="1"/>
</dbReference>
<feature type="domain" description="PKD" evidence="2">
    <location>
        <begin position="63"/>
        <end position="114"/>
    </location>
</feature>
<proteinExistence type="predicted"/>
<keyword evidence="1" id="KW-0732">Signal</keyword>
<gene>
    <name evidence="3" type="ORF">GCM10023331_36290</name>
</gene>
<evidence type="ECO:0000256" key="1">
    <source>
        <dbReference type="SAM" id="SignalP"/>
    </source>
</evidence>
<dbReference type="SUPFAM" id="SSF49299">
    <property type="entry name" value="PKD domain"/>
    <property type="match status" value="1"/>
</dbReference>
<dbReference type="EMBL" id="BAABJX010000059">
    <property type="protein sequence ID" value="GAA4848354.1"/>
    <property type="molecule type" value="Genomic_DNA"/>
</dbReference>
<feature type="signal peptide" evidence="1">
    <location>
        <begin position="1"/>
        <end position="19"/>
    </location>
</feature>
<dbReference type="InterPro" id="IPR013783">
    <property type="entry name" value="Ig-like_fold"/>
</dbReference>
<evidence type="ECO:0000259" key="2">
    <source>
        <dbReference type="PROSITE" id="PS50093"/>
    </source>
</evidence>
<dbReference type="PROSITE" id="PS51257">
    <property type="entry name" value="PROKAR_LIPOPROTEIN"/>
    <property type="match status" value="1"/>
</dbReference>
<sequence>MRTYSIYSFVLMLAVLFQACTPENYEIGPAPSADQVSFEFTPTVDNPNIVAFKNTTANSIAFWNFGNGMTAKGNEVTASYAVKGDYEVTLTVSTKSGQAASTQTVSIAETNYAMLNRADYAMISGGAEALDGKTWVMDKMTKGHLGVGEAGLNEPNWWAADPLAKDGETIGIYDDKMTFNLNGFAFRLENNGDTYSMNLGQGALEGLGATVENQDDYDFRAIIDFNQDNWSWDIVEEGGKPFLVLGGGGFPMYFTANPTGKYEILTLTDDELYLKGIDGEGNARYFGFLREGYERPVEPEKPKEIKIEDIYDNFAGTYSDNLMFAGDASTAIQFTTGVNNFDPNGNAATNVGQYVRTDAASDAGWWQNVQTELPFVLDLRERHVFTMKVYMLPSNDHTTVSTADETPSWLGEVAMTPTITLRLENTKHGEAWRSRAEALHTFGEDEFGKWVEVTFDFSEVMVDHDLDWGYDKPAIEADIYDKIIIQIGGEGHTRPGTFYISDFKLL</sequence>